<name>A0A6L7GGB1_9SPHN</name>
<dbReference type="RefSeq" id="WP_160600911.1">
    <property type="nucleotide sequence ID" value="NZ_WTYU01000001.1"/>
</dbReference>
<dbReference type="EMBL" id="WTYU01000001">
    <property type="protein sequence ID" value="MXP14650.1"/>
    <property type="molecule type" value="Genomic_DNA"/>
</dbReference>
<keyword evidence="2" id="KW-1185">Reference proteome</keyword>
<comment type="caution">
    <text evidence="1">The sequence shown here is derived from an EMBL/GenBank/DDBJ whole genome shotgun (WGS) entry which is preliminary data.</text>
</comment>
<proteinExistence type="predicted"/>
<dbReference type="AlphaFoldDB" id="A0A6L7GGB1"/>
<gene>
    <name evidence="1" type="ORF">GRI44_07790</name>
</gene>
<dbReference type="OrthoDB" id="7391054at2"/>
<evidence type="ECO:0000313" key="1">
    <source>
        <dbReference type="EMBL" id="MXP14650.1"/>
    </source>
</evidence>
<protein>
    <submittedName>
        <fullName evidence="1">Uncharacterized protein</fullName>
    </submittedName>
</protein>
<organism evidence="1 2">
    <name type="scientific">Allopontixanthobacter confluentis</name>
    <dbReference type="NCBI Taxonomy" id="1849021"/>
    <lineage>
        <taxon>Bacteria</taxon>
        <taxon>Pseudomonadati</taxon>
        <taxon>Pseudomonadota</taxon>
        <taxon>Alphaproteobacteria</taxon>
        <taxon>Sphingomonadales</taxon>
        <taxon>Erythrobacteraceae</taxon>
        <taxon>Allopontixanthobacter</taxon>
    </lineage>
</organism>
<dbReference type="PROSITE" id="PS51257">
    <property type="entry name" value="PROKAR_LIPOPROTEIN"/>
    <property type="match status" value="1"/>
</dbReference>
<dbReference type="Proteomes" id="UP000473531">
    <property type="component" value="Unassembled WGS sequence"/>
</dbReference>
<reference evidence="1 2" key="1">
    <citation type="submission" date="2019-12" db="EMBL/GenBank/DDBJ databases">
        <title>Genomic-based taxomic classification of the family Erythrobacteraceae.</title>
        <authorList>
            <person name="Xu L."/>
        </authorList>
    </citation>
    <scope>NUCLEOTIDE SEQUENCE [LARGE SCALE GENOMIC DNA]</scope>
    <source>
        <strain evidence="1 2">KCTC 52259</strain>
    </source>
</reference>
<sequence>MAMRLIPMCAVLALCACKPPATDDYVERVDLAETSAAVGEPLPSPDATDAVWAQTTADRIVYGIPGQVPFLALACDVNAAGAAQIHITRFAPADARAKALLALIGNGHIARLPVDAKWNGQAWLWEGSVSADDPRSEVLTGTRKITATLPGAGMLDLNPSPMPSQLVEACRQKQMAAAPPKLAPKSAQ</sequence>
<evidence type="ECO:0000313" key="2">
    <source>
        <dbReference type="Proteomes" id="UP000473531"/>
    </source>
</evidence>
<accession>A0A6L7GGB1</accession>